<name>A0ABV3RTJ2_9RHOB</name>
<accession>A0ABV3RTJ2</accession>
<keyword evidence="3" id="KW-1185">Reference proteome</keyword>
<protein>
    <submittedName>
        <fullName evidence="2">Uncharacterized protein</fullName>
    </submittedName>
</protein>
<evidence type="ECO:0000256" key="1">
    <source>
        <dbReference type="SAM" id="Phobius"/>
    </source>
</evidence>
<proteinExistence type="predicted"/>
<sequence length="256" mass="28944">MFETLCRLSEWAKLQRLVWAVILVFALLGFGITTAAFLVDLLDGIAAPWVQDMVSLIRKHLQLDEDIADFLRSVSLTLIGVSIPYILIVCQQRKAVISALASGYWLNFLRHFVGGDFKVVLLPPGHLITLETDSAINQTKAIFCSRWEIELREEYIKEAGRNVLVVYYDGQRLPVVVDMCRNLAVLGQIIENELGRVFGGTFCTAETKFAYLSKKYFTHLKSKWISKMDLVNSIMVLEGIEDPRFEAIIKKNVGLA</sequence>
<keyword evidence="1" id="KW-1133">Transmembrane helix</keyword>
<dbReference type="RefSeq" id="WP_367880020.1">
    <property type="nucleotide sequence ID" value="NZ_JBFNXX010000046.1"/>
</dbReference>
<keyword evidence="1" id="KW-0812">Transmembrane</keyword>
<keyword evidence="1" id="KW-0472">Membrane</keyword>
<dbReference type="EMBL" id="JBFNXX010000046">
    <property type="protein sequence ID" value="MEW9922326.1"/>
    <property type="molecule type" value="Genomic_DNA"/>
</dbReference>
<reference evidence="2 3" key="1">
    <citation type="submission" date="2024-07" db="EMBL/GenBank/DDBJ databases">
        <title>Marimonas sp.nov., isolated from tidal-flat sediment.</title>
        <authorList>
            <person name="Jayan J.N."/>
            <person name="Lee S.S."/>
        </authorList>
    </citation>
    <scope>NUCLEOTIDE SEQUENCE [LARGE SCALE GENOMIC DNA]</scope>
    <source>
        <strain evidence="2 3">MJW-29</strain>
    </source>
</reference>
<feature type="transmembrane region" description="Helical" evidence="1">
    <location>
        <begin position="70"/>
        <end position="90"/>
    </location>
</feature>
<dbReference type="Proteomes" id="UP001556098">
    <property type="component" value="Unassembled WGS sequence"/>
</dbReference>
<feature type="transmembrane region" description="Helical" evidence="1">
    <location>
        <begin position="17"/>
        <end position="39"/>
    </location>
</feature>
<gene>
    <name evidence="2" type="ORF">AB2B41_22230</name>
</gene>
<organism evidence="2 3">
    <name type="scientific">Sulfitobacter sediminis</name>
    <dbReference type="NCBI Taxonomy" id="3234186"/>
    <lineage>
        <taxon>Bacteria</taxon>
        <taxon>Pseudomonadati</taxon>
        <taxon>Pseudomonadota</taxon>
        <taxon>Alphaproteobacteria</taxon>
        <taxon>Rhodobacterales</taxon>
        <taxon>Roseobacteraceae</taxon>
        <taxon>Sulfitobacter</taxon>
    </lineage>
</organism>
<evidence type="ECO:0000313" key="2">
    <source>
        <dbReference type="EMBL" id="MEW9922326.1"/>
    </source>
</evidence>
<comment type="caution">
    <text evidence="2">The sequence shown here is derived from an EMBL/GenBank/DDBJ whole genome shotgun (WGS) entry which is preliminary data.</text>
</comment>
<evidence type="ECO:0000313" key="3">
    <source>
        <dbReference type="Proteomes" id="UP001556098"/>
    </source>
</evidence>